<dbReference type="EMBL" id="CP014864">
    <property type="protein sequence ID" value="AMX02289.1"/>
    <property type="molecule type" value="Genomic_DNA"/>
</dbReference>
<dbReference type="Proteomes" id="UP000076077">
    <property type="component" value="Chromosome"/>
</dbReference>
<dbReference type="InterPro" id="IPR008490">
    <property type="entry name" value="Transposase_InsH_N"/>
</dbReference>
<feature type="domain" description="Transposase IS66 C-terminal" evidence="3">
    <location>
        <begin position="286"/>
        <end position="324"/>
    </location>
</feature>
<dbReference type="STRING" id="252514.A3224_06555"/>
<name>A0A143HKP3_MICTH</name>
<feature type="domain" description="Transposase InsH N-terminal" evidence="2">
    <location>
        <begin position="18"/>
        <end position="104"/>
    </location>
</feature>
<dbReference type="Pfam" id="PF05598">
    <property type="entry name" value="DUF772"/>
    <property type="match status" value="1"/>
</dbReference>
<feature type="domain" description="Transposase IS66 central" evidence="1">
    <location>
        <begin position="139"/>
        <end position="279"/>
    </location>
</feature>
<dbReference type="Pfam" id="PF13817">
    <property type="entry name" value="DDE_Tnp_IS66_C"/>
    <property type="match status" value="1"/>
</dbReference>
<dbReference type="InterPro" id="IPR052344">
    <property type="entry name" value="Transposase-related"/>
</dbReference>
<proteinExistence type="predicted"/>
<keyword evidence="5" id="KW-1185">Reference proteome</keyword>
<dbReference type="OrthoDB" id="9800877at2"/>
<dbReference type="PANTHER" id="PTHR33678">
    <property type="entry name" value="BLL1576 PROTEIN"/>
    <property type="match status" value="1"/>
</dbReference>
<organism evidence="4 5">
    <name type="scientific">Microbulbifer thermotolerans</name>
    <dbReference type="NCBI Taxonomy" id="252514"/>
    <lineage>
        <taxon>Bacteria</taxon>
        <taxon>Pseudomonadati</taxon>
        <taxon>Pseudomonadota</taxon>
        <taxon>Gammaproteobacteria</taxon>
        <taxon>Cellvibrionales</taxon>
        <taxon>Microbulbiferaceae</taxon>
        <taxon>Microbulbifer</taxon>
    </lineage>
</organism>
<dbReference type="InterPro" id="IPR039552">
    <property type="entry name" value="IS66_C"/>
</dbReference>
<dbReference type="NCBIfam" id="NF033517">
    <property type="entry name" value="transpos_IS66"/>
    <property type="match status" value="1"/>
</dbReference>
<evidence type="ECO:0000259" key="1">
    <source>
        <dbReference type="Pfam" id="PF03050"/>
    </source>
</evidence>
<evidence type="ECO:0000259" key="3">
    <source>
        <dbReference type="Pfam" id="PF13817"/>
    </source>
</evidence>
<evidence type="ECO:0000313" key="4">
    <source>
        <dbReference type="EMBL" id="AMX02289.1"/>
    </source>
</evidence>
<dbReference type="InterPro" id="IPR004291">
    <property type="entry name" value="Transposase_IS66_central"/>
</dbReference>
<protein>
    <submittedName>
        <fullName evidence="4">Uncharacterized protein</fullName>
    </submittedName>
</protein>
<evidence type="ECO:0000313" key="5">
    <source>
        <dbReference type="Proteomes" id="UP000076077"/>
    </source>
</evidence>
<evidence type="ECO:0000259" key="2">
    <source>
        <dbReference type="Pfam" id="PF05598"/>
    </source>
</evidence>
<gene>
    <name evidence="4" type="ORF">A3224_06555</name>
</gene>
<dbReference type="AlphaFoldDB" id="A0A143HKP3"/>
<dbReference type="PANTHER" id="PTHR33678:SF1">
    <property type="entry name" value="BLL1576 PROTEIN"/>
    <property type="match status" value="1"/>
</dbReference>
<dbReference type="Pfam" id="PF03050">
    <property type="entry name" value="DDE_Tnp_IS66"/>
    <property type="match status" value="1"/>
</dbReference>
<dbReference type="KEGG" id="mthd:A3224_06555"/>
<sequence>MHQVSFAKAEYRNKRRKTRREMFLERMESLVPWQLLEAKIEPFYPKAGYPLRVMLRIHCMQLFYNLSDPAMEDSLYEIESMRHFAGLTLTDRIPDETTILNFRHLLEQHQLGRRLFEEINNHLKNLGMLLREGSIVDATIVGLGCWAHVRRKFIDAQKATGKGKRSRADTAIHLIGKLYKTEKQIRHLPAEEKTRIRQERAKPQLEKLKTWLDKNLPQVPPKSTLGKALHYLAGQWKRLTIYIEDGRLEIDNNGIERSIRPFAVGRKNWLFANSQAGAKASAALYSLIETAKLHGHEPYRYLRQVFTELPKAQSVEEIERLLPWNLACISDE</sequence>
<accession>A0A143HKP3</accession>
<reference evidence="5" key="1">
    <citation type="submission" date="2016-03" db="EMBL/GenBank/DDBJ databases">
        <authorList>
            <person name="Lee Y.-S."/>
            <person name="Choi Y.-L."/>
        </authorList>
    </citation>
    <scope>NUCLEOTIDE SEQUENCE [LARGE SCALE GENOMIC DNA]</scope>
    <source>
        <strain evidence="5">DAU221</strain>
    </source>
</reference>